<proteinExistence type="predicted"/>
<name>M4B8S8_HYAAE</name>
<reference evidence="3" key="2">
    <citation type="submission" date="2015-06" db="UniProtKB">
        <authorList>
            <consortium name="EnsemblProtists"/>
        </authorList>
    </citation>
    <scope>IDENTIFICATION</scope>
    <source>
        <strain evidence="3">Emoy2</strain>
    </source>
</reference>
<keyword evidence="4" id="KW-1185">Reference proteome</keyword>
<dbReference type="InParanoid" id="M4B8S8"/>
<evidence type="ECO:0000256" key="2">
    <source>
        <dbReference type="SAM" id="SignalP"/>
    </source>
</evidence>
<dbReference type="EnsemblProtists" id="HpaT802685">
    <property type="protein sequence ID" value="HpaP802685"/>
    <property type="gene ID" value="HpaG802685"/>
</dbReference>
<protein>
    <recommendedName>
        <fullName evidence="5">RxLR effector candidate protein</fullName>
    </recommendedName>
</protein>
<feature type="region of interest" description="Disordered" evidence="1">
    <location>
        <begin position="91"/>
        <end position="116"/>
    </location>
</feature>
<sequence length="116" mass="13625">MALCNVLSLLRLNVFDLYTLHGCTSDREQDEDVIVIQLRKEDVCLRPRRRSNDRRGYVQLHNQQAFVGSIDHWKRQCTGIVLRPRRHEEHHGWCKKNQQGLAQSPAATTKQQQQDH</sequence>
<dbReference type="AlphaFoldDB" id="M4B8S8"/>
<feature type="chain" id="PRO_5004048553" description="RxLR effector candidate protein" evidence="2">
    <location>
        <begin position="26"/>
        <end position="116"/>
    </location>
</feature>
<feature type="compositionally biased region" description="Polar residues" evidence="1">
    <location>
        <begin position="96"/>
        <end position="116"/>
    </location>
</feature>
<dbReference type="HOGENOM" id="CLU_2101618_0_0_1"/>
<keyword evidence="2" id="KW-0732">Signal</keyword>
<dbReference type="Proteomes" id="UP000011713">
    <property type="component" value="Unassembled WGS sequence"/>
</dbReference>
<organism evidence="3 4">
    <name type="scientific">Hyaloperonospora arabidopsidis (strain Emoy2)</name>
    <name type="common">Downy mildew agent</name>
    <name type="synonym">Peronospora arabidopsidis</name>
    <dbReference type="NCBI Taxonomy" id="559515"/>
    <lineage>
        <taxon>Eukaryota</taxon>
        <taxon>Sar</taxon>
        <taxon>Stramenopiles</taxon>
        <taxon>Oomycota</taxon>
        <taxon>Peronosporomycetes</taxon>
        <taxon>Peronosporales</taxon>
        <taxon>Peronosporaceae</taxon>
        <taxon>Hyaloperonospora</taxon>
    </lineage>
</organism>
<feature type="signal peptide" evidence="2">
    <location>
        <begin position="1"/>
        <end position="25"/>
    </location>
</feature>
<evidence type="ECO:0000256" key="1">
    <source>
        <dbReference type="SAM" id="MobiDB-lite"/>
    </source>
</evidence>
<reference evidence="4" key="1">
    <citation type="journal article" date="2010" name="Science">
        <title>Signatures of adaptation to obligate biotrophy in the Hyaloperonospora arabidopsidis genome.</title>
        <authorList>
            <person name="Baxter L."/>
            <person name="Tripathy S."/>
            <person name="Ishaque N."/>
            <person name="Boot N."/>
            <person name="Cabral A."/>
            <person name="Kemen E."/>
            <person name="Thines M."/>
            <person name="Ah-Fong A."/>
            <person name="Anderson R."/>
            <person name="Badejoko W."/>
            <person name="Bittner-Eddy P."/>
            <person name="Boore J.L."/>
            <person name="Chibucos M.C."/>
            <person name="Coates M."/>
            <person name="Dehal P."/>
            <person name="Delehaunty K."/>
            <person name="Dong S."/>
            <person name="Downton P."/>
            <person name="Dumas B."/>
            <person name="Fabro G."/>
            <person name="Fronick C."/>
            <person name="Fuerstenberg S.I."/>
            <person name="Fulton L."/>
            <person name="Gaulin E."/>
            <person name="Govers F."/>
            <person name="Hughes L."/>
            <person name="Humphray S."/>
            <person name="Jiang R.H."/>
            <person name="Judelson H."/>
            <person name="Kamoun S."/>
            <person name="Kyung K."/>
            <person name="Meijer H."/>
            <person name="Minx P."/>
            <person name="Morris P."/>
            <person name="Nelson J."/>
            <person name="Phuntumart V."/>
            <person name="Qutob D."/>
            <person name="Rehmany A."/>
            <person name="Rougon-Cardoso A."/>
            <person name="Ryden P."/>
            <person name="Torto-Alalibo T."/>
            <person name="Studholme D."/>
            <person name="Wang Y."/>
            <person name="Win J."/>
            <person name="Wood J."/>
            <person name="Clifton S.W."/>
            <person name="Rogers J."/>
            <person name="Van den Ackerveken G."/>
            <person name="Jones J.D."/>
            <person name="McDowell J.M."/>
            <person name="Beynon J."/>
            <person name="Tyler B.M."/>
        </authorList>
    </citation>
    <scope>NUCLEOTIDE SEQUENCE [LARGE SCALE GENOMIC DNA]</scope>
    <source>
        <strain evidence="4">Emoy2</strain>
    </source>
</reference>
<evidence type="ECO:0000313" key="4">
    <source>
        <dbReference type="Proteomes" id="UP000011713"/>
    </source>
</evidence>
<accession>M4B8S8</accession>
<evidence type="ECO:0008006" key="5">
    <source>
        <dbReference type="Google" id="ProtNLM"/>
    </source>
</evidence>
<evidence type="ECO:0000313" key="3">
    <source>
        <dbReference type="EnsemblProtists" id="HpaP802685"/>
    </source>
</evidence>
<dbReference type="EMBL" id="JH597989">
    <property type="status" value="NOT_ANNOTATED_CDS"/>
    <property type="molecule type" value="Genomic_DNA"/>
</dbReference>
<dbReference type="VEuPathDB" id="FungiDB:HpaG802685"/>